<feature type="domain" description="Carrier" evidence="5">
    <location>
        <begin position="735"/>
        <end position="809"/>
    </location>
</feature>
<feature type="transmembrane region" description="Helical" evidence="4">
    <location>
        <begin position="1137"/>
        <end position="1160"/>
    </location>
</feature>
<dbReference type="InterPro" id="IPR020806">
    <property type="entry name" value="PKS_PP-bd"/>
</dbReference>
<dbReference type="InterPro" id="IPR036736">
    <property type="entry name" value="ACP-like_sf"/>
</dbReference>
<evidence type="ECO:0000313" key="7">
    <source>
        <dbReference type="Proteomes" id="UP001287356"/>
    </source>
</evidence>
<gene>
    <name evidence="6" type="ORF">B0T24DRAFT_690371</name>
</gene>
<dbReference type="PANTHER" id="PTHR43201">
    <property type="entry name" value="ACYL-COA SYNTHETASE"/>
    <property type="match status" value="1"/>
</dbReference>
<keyword evidence="4" id="KW-1133">Transmembrane helix</keyword>
<dbReference type="SUPFAM" id="SSF47336">
    <property type="entry name" value="ACP-like"/>
    <property type="match status" value="1"/>
</dbReference>
<evidence type="ECO:0000256" key="4">
    <source>
        <dbReference type="SAM" id="Phobius"/>
    </source>
</evidence>
<dbReference type="GO" id="GO:0031177">
    <property type="term" value="F:phosphopantetheine binding"/>
    <property type="evidence" value="ECO:0007669"/>
    <property type="project" value="InterPro"/>
</dbReference>
<feature type="region of interest" description="Disordered" evidence="3">
    <location>
        <begin position="1400"/>
        <end position="1421"/>
    </location>
</feature>
<evidence type="ECO:0000259" key="5">
    <source>
        <dbReference type="PROSITE" id="PS50075"/>
    </source>
</evidence>
<feature type="compositionally biased region" description="Polar residues" evidence="3">
    <location>
        <begin position="1324"/>
        <end position="1336"/>
    </location>
</feature>
<dbReference type="PROSITE" id="PS50075">
    <property type="entry name" value="CARRIER"/>
    <property type="match status" value="1"/>
</dbReference>
<reference evidence="6" key="1">
    <citation type="journal article" date="2023" name="Mol. Phylogenet. Evol.">
        <title>Genome-scale phylogeny and comparative genomics of the fungal order Sordariales.</title>
        <authorList>
            <person name="Hensen N."/>
            <person name="Bonometti L."/>
            <person name="Westerberg I."/>
            <person name="Brannstrom I.O."/>
            <person name="Guillou S."/>
            <person name="Cros-Aarteil S."/>
            <person name="Calhoun S."/>
            <person name="Haridas S."/>
            <person name="Kuo A."/>
            <person name="Mondo S."/>
            <person name="Pangilinan J."/>
            <person name="Riley R."/>
            <person name="LaButti K."/>
            <person name="Andreopoulos B."/>
            <person name="Lipzen A."/>
            <person name="Chen C."/>
            <person name="Yan M."/>
            <person name="Daum C."/>
            <person name="Ng V."/>
            <person name="Clum A."/>
            <person name="Steindorff A."/>
            <person name="Ohm R.A."/>
            <person name="Martin F."/>
            <person name="Silar P."/>
            <person name="Natvig D.O."/>
            <person name="Lalanne C."/>
            <person name="Gautier V."/>
            <person name="Ament-Velasquez S.L."/>
            <person name="Kruys A."/>
            <person name="Hutchinson M.I."/>
            <person name="Powell A.J."/>
            <person name="Barry K."/>
            <person name="Miller A.N."/>
            <person name="Grigoriev I.V."/>
            <person name="Debuchy R."/>
            <person name="Gladieux P."/>
            <person name="Hiltunen Thoren M."/>
            <person name="Johannesson H."/>
        </authorList>
    </citation>
    <scope>NUCLEOTIDE SEQUENCE</scope>
    <source>
        <strain evidence="6">CBS 958.72</strain>
    </source>
</reference>
<feature type="transmembrane region" description="Helical" evidence="4">
    <location>
        <begin position="1444"/>
        <end position="1467"/>
    </location>
</feature>
<keyword evidence="4" id="KW-0472">Membrane</keyword>
<protein>
    <recommendedName>
        <fullName evidence="5">Carrier domain-containing protein</fullName>
    </recommendedName>
</protein>
<dbReference type="InterPro" id="IPR045851">
    <property type="entry name" value="AMP-bd_C_sf"/>
</dbReference>
<dbReference type="InterPro" id="IPR009081">
    <property type="entry name" value="PP-bd_ACP"/>
</dbReference>
<dbReference type="Gene3D" id="2.160.10.10">
    <property type="entry name" value="Hexapeptide repeat proteins"/>
    <property type="match status" value="1"/>
</dbReference>
<keyword evidence="4" id="KW-0812">Transmembrane</keyword>
<dbReference type="PANTHER" id="PTHR43201:SF10">
    <property type="entry name" value="CARRIER DOMAIN-CONTAINING PROTEIN"/>
    <property type="match status" value="1"/>
</dbReference>
<dbReference type="InterPro" id="IPR011004">
    <property type="entry name" value="Trimer_LpxA-like_sf"/>
</dbReference>
<dbReference type="SUPFAM" id="SSF56801">
    <property type="entry name" value="Acetyl-CoA synthetase-like"/>
    <property type="match status" value="1"/>
</dbReference>
<dbReference type="InterPro" id="IPR042099">
    <property type="entry name" value="ANL_N_sf"/>
</dbReference>
<feature type="compositionally biased region" description="Polar residues" evidence="3">
    <location>
        <begin position="1350"/>
        <end position="1379"/>
    </location>
</feature>
<dbReference type="InterPro" id="IPR000873">
    <property type="entry name" value="AMP-dep_synth/lig_dom"/>
</dbReference>
<dbReference type="Gene3D" id="3.40.50.12780">
    <property type="entry name" value="N-terminal domain of ligase-like"/>
    <property type="match status" value="1"/>
</dbReference>
<feature type="transmembrane region" description="Helical" evidence="4">
    <location>
        <begin position="1510"/>
        <end position="1535"/>
    </location>
</feature>
<proteinExistence type="predicted"/>
<evidence type="ECO:0000313" key="6">
    <source>
        <dbReference type="EMBL" id="KAK3361859.1"/>
    </source>
</evidence>
<sequence length="1709" mass="185831">MVGEALLPESAETSPRPSTCRSLWPPRDLLQNYAKFVVEAARRGESLDGHTLEQVKCSYDSIASLIEPADKPALRFPDDSRGSISHRDLRKFAADFDLPIADTQSKSRRKPIVCIAIPSGPILAAVCLAVANRFIAAPVNPAVCTEQFEADVRLSGASCILTTKEDADRLGLGSSSNRRTRIGALPVFLVSSGREGDDDKQRSCQVGIRLLDGTLLLPSKERFKPNKADDIAIVLFTSGTSGTKKLVPITVHNIFSGVAFVIESWALAEDDVCLNMMPLYHIGGLVRNIFSPILSGGSVICCPAFDPNLFWDVVKKSNPTWYYASPSMHQMLLAQMETRRAALAKSRIRLACNAAGGLLPALANKLQRTFECTVLPSYGMTECMPISSPPIDYELDRPGTSGLTVGPELKILDSDGRPLPRGIIGRICVRGEPVFPGYLLPSGEVDRSAFTQDGWFDTGDLGHMSKDGYLFITGRSKEVINRGGEIISPFEVENAIISAAQNSSSPIFGRVAQALAFSVLHDILQEIVGVVLVTPPHTRRVDIRQLRQALRSSLQQAKWPALIVYMDDLPRRNNKVIRIRLSGRLGLPKITESTLYSNLHWEAICPPADTEMTASIPSRRYVIDGAKISEAITSLLPRAIHRRVVLNQTTGTLEVYIAPVAGISISQGAPELDEAFQENLVAELPKLVDGCLVPHKYMFLPHPIPLDSSGELDSVFLRESIRAQEQPSKDRVNDATTTSRVTRIVASILSCAPTDIPRHVNFFALGGDSIRAGKLLSALRSEFGVSPPVDLVFRDGSVTSLAAHLDERLQHTARLAKRPSSSSSTTSRTRDDEPANKHAGSPPQVKKTHSSTNLFLLVLQLTPLAVLYPVRRGAQWTTFLIALAYTKDWPTSDTTAGRLLNIVGCILFTRFVIRATMPFAGILAKWVIVGRYREGVYPMWGLYHTRWWFVQKIVDICGMGVFGCSNMTRVCYYRLLGAKIGKGVKLHGTQLGEWDLVEVGDGAILGKCICRPFAGERNTAMYLGRILIGAGAYVGVASVVAPGTAVPAGVCIGANSSSWELADASESNRDLASDFIPKPHWLLTVVATAPLLGLTRAVRSVPWLLGLLGLVRSEPERSNAPLVSILHWFAGGQRTGFHFLALALGCLFGPFFLIAVVLAIKETLDAAFGKLGPSRAEGRSQVERWRMALMKAVYPVSALHDLTALFGHHYESTSVVMRLLGAKIGRRVYWPGTGPGVGDYHLLDVGDDVVFGSRAHLITSDAAGSDTITIRNRAMIADRVTCLPGVTIGKNTIMGSGALTRRGKTYPAQGVFVGSKGGDALCLSTTSASVQPNPGSQPLRRRPHGRSETQESIVSALSMPSSLASTESPSVASSATNPVTVNSTGVDLEKATIQVQVLHDQGSQAELRPKSPPVPDANNDNKTANIADTSTPFGRAFYLKQAPYHVLGQFSIFAYSSFIRVFTAVYWNAPFIVSVQLFDRWYQLSTFSISNTPTTASRNDPPPDVNPLHLFGLFTACYAALITLQSLLALLLVIAAKWALLGRRQPGSYSWDTHPYCQRWQAFLAIETLRRSCFRGCGVLGMLTGTHWLVLYFRALGAKIGKDCALFANGRPSLLLTEPDLLTLGDRVVVDDASLVGHINTRGRFDLNRLEVGDRCVLRTGSRLLSGATMQKDSCLLEHTMVMGGETVEAGVTMQGWPAEVFDGERVVF</sequence>
<dbReference type="SUPFAM" id="SSF51161">
    <property type="entry name" value="Trimeric LpxA-like enzymes"/>
    <property type="match status" value="3"/>
</dbReference>
<feature type="region of interest" description="Disordered" evidence="3">
    <location>
        <begin position="1324"/>
        <end position="1379"/>
    </location>
</feature>
<feature type="region of interest" description="Disordered" evidence="3">
    <location>
        <begin position="1"/>
        <end position="20"/>
    </location>
</feature>
<evidence type="ECO:0000256" key="2">
    <source>
        <dbReference type="ARBA" id="ARBA00022553"/>
    </source>
</evidence>
<evidence type="ECO:0000256" key="3">
    <source>
        <dbReference type="SAM" id="MobiDB-lite"/>
    </source>
</evidence>
<evidence type="ECO:0000256" key="1">
    <source>
        <dbReference type="ARBA" id="ARBA00022450"/>
    </source>
</evidence>
<keyword evidence="7" id="KW-1185">Reference proteome</keyword>
<dbReference type="GO" id="GO:0006631">
    <property type="term" value="P:fatty acid metabolic process"/>
    <property type="evidence" value="ECO:0007669"/>
    <property type="project" value="TreeGrafter"/>
</dbReference>
<dbReference type="EMBL" id="JAULSN010000010">
    <property type="protein sequence ID" value="KAK3361859.1"/>
    <property type="molecule type" value="Genomic_DNA"/>
</dbReference>
<dbReference type="GO" id="GO:0031956">
    <property type="term" value="F:medium-chain fatty acid-CoA ligase activity"/>
    <property type="evidence" value="ECO:0007669"/>
    <property type="project" value="TreeGrafter"/>
</dbReference>
<feature type="region of interest" description="Disordered" evidence="3">
    <location>
        <begin position="812"/>
        <end position="847"/>
    </location>
</feature>
<keyword evidence="1" id="KW-0596">Phosphopantetheine</keyword>
<dbReference type="Gene3D" id="1.10.1200.10">
    <property type="entry name" value="ACP-like"/>
    <property type="match status" value="1"/>
</dbReference>
<name>A0AAE0JU46_9PEZI</name>
<comment type="caution">
    <text evidence="6">The sequence shown here is derived from an EMBL/GenBank/DDBJ whole genome shotgun (WGS) entry which is preliminary data.</text>
</comment>
<dbReference type="SMART" id="SM00823">
    <property type="entry name" value="PKS_PP"/>
    <property type="match status" value="1"/>
</dbReference>
<dbReference type="Proteomes" id="UP001287356">
    <property type="component" value="Unassembled WGS sequence"/>
</dbReference>
<accession>A0AAE0JU46</accession>
<dbReference type="Pfam" id="PF00501">
    <property type="entry name" value="AMP-binding"/>
    <property type="match status" value="1"/>
</dbReference>
<dbReference type="Pfam" id="PF00550">
    <property type="entry name" value="PP-binding"/>
    <property type="match status" value="1"/>
</dbReference>
<reference evidence="6" key="2">
    <citation type="submission" date="2023-06" db="EMBL/GenBank/DDBJ databases">
        <authorList>
            <consortium name="Lawrence Berkeley National Laboratory"/>
            <person name="Haridas S."/>
            <person name="Hensen N."/>
            <person name="Bonometti L."/>
            <person name="Westerberg I."/>
            <person name="Brannstrom I.O."/>
            <person name="Guillou S."/>
            <person name="Cros-Aarteil S."/>
            <person name="Calhoun S."/>
            <person name="Kuo A."/>
            <person name="Mondo S."/>
            <person name="Pangilinan J."/>
            <person name="Riley R."/>
            <person name="Labutti K."/>
            <person name="Andreopoulos B."/>
            <person name="Lipzen A."/>
            <person name="Chen C."/>
            <person name="Yanf M."/>
            <person name="Daum C."/>
            <person name="Ng V."/>
            <person name="Clum A."/>
            <person name="Steindorff A."/>
            <person name="Ohm R."/>
            <person name="Martin F."/>
            <person name="Silar P."/>
            <person name="Natvig D."/>
            <person name="Lalanne C."/>
            <person name="Gautier V."/>
            <person name="Ament-Velasquez S.L."/>
            <person name="Kruys A."/>
            <person name="Hutchinson M.I."/>
            <person name="Powell A.J."/>
            <person name="Barry K."/>
            <person name="Miller A.N."/>
            <person name="Grigoriev I.V."/>
            <person name="Debuchy R."/>
            <person name="Gladieux P."/>
            <person name="Thoren M.H."/>
            <person name="Johannesson H."/>
        </authorList>
    </citation>
    <scope>NUCLEOTIDE SEQUENCE</scope>
    <source>
        <strain evidence="6">CBS 958.72</strain>
    </source>
</reference>
<organism evidence="6 7">
    <name type="scientific">Lasiosphaeria ovina</name>
    <dbReference type="NCBI Taxonomy" id="92902"/>
    <lineage>
        <taxon>Eukaryota</taxon>
        <taxon>Fungi</taxon>
        <taxon>Dikarya</taxon>
        <taxon>Ascomycota</taxon>
        <taxon>Pezizomycotina</taxon>
        <taxon>Sordariomycetes</taxon>
        <taxon>Sordariomycetidae</taxon>
        <taxon>Sordariales</taxon>
        <taxon>Lasiosphaeriaceae</taxon>
        <taxon>Lasiosphaeria</taxon>
    </lineage>
</organism>
<keyword evidence="2" id="KW-0597">Phosphoprotein</keyword>
<feature type="compositionally biased region" description="Polar residues" evidence="3">
    <location>
        <begin position="11"/>
        <end position="20"/>
    </location>
</feature>
<dbReference type="Gene3D" id="3.30.300.30">
    <property type="match status" value="1"/>
</dbReference>